<reference evidence="2 3" key="1">
    <citation type="submission" date="2016-10" db="EMBL/GenBank/DDBJ databases">
        <authorList>
            <person name="de Groot N.N."/>
        </authorList>
    </citation>
    <scope>NUCLEOTIDE SEQUENCE [LARGE SCALE GENOMIC DNA]</scope>
    <source>
        <strain evidence="2 3">DSM 16619</strain>
    </source>
</reference>
<keyword evidence="3" id="KW-1185">Reference proteome</keyword>
<gene>
    <name evidence="2" type="ORF">SAMN05192589_101455</name>
</gene>
<accession>A0A1G6JQR1</accession>
<feature type="region of interest" description="Disordered" evidence="1">
    <location>
        <begin position="107"/>
        <end position="139"/>
    </location>
</feature>
<dbReference type="AlphaFoldDB" id="A0A1G6JQR1"/>
<dbReference type="EMBL" id="FMZC01000001">
    <property type="protein sequence ID" value="SDC20765.1"/>
    <property type="molecule type" value="Genomic_DNA"/>
</dbReference>
<evidence type="ECO:0000256" key="1">
    <source>
        <dbReference type="SAM" id="MobiDB-lite"/>
    </source>
</evidence>
<protein>
    <submittedName>
        <fullName evidence="2">Uncharacterized protein</fullName>
    </submittedName>
</protein>
<evidence type="ECO:0000313" key="2">
    <source>
        <dbReference type="EMBL" id="SDC20765.1"/>
    </source>
</evidence>
<proteinExistence type="predicted"/>
<dbReference type="Proteomes" id="UP000198781">
    <property type="component" value="Unassembled WGS sequence"/>
</dbReference>
<name>A0A1G6JQR1_9BURK</name>
<organism evidence="2 3">
    <name type="scientific">Paracidovorax valerianellae</name>
    <dbReference type="NCBI Taxonomy" id="187868"/>
    <lineage>
        <taxon>Bacteria</taxon>
        <taxon>Pseudomonadati</taxon>
        <taxon>Pseudomonadota</taxon>
        <taxon>Betaproteobacteria</taxon>
        <taxon>Burkholderiales</taxon>
        <taxon>Comamonadaceae</taxon>
        <taxon>Paracidovorax</taxon>
    </lineage>
</organism>
<sequence length="255" mass="28966">MRWSHLPHLTGCITSPELSSRRLARWRGLGRCRVHSRQRRLWLARARWTHSPCLFLWLVVYKRIDTLDGSSRRQTIDSFLRHRRSFCVLLGTCWLYQFPGSGAAKGTSDGANSAADKHADRPGHCRTYGRTRGSPRHETATHQGRIGFALRLFSRQGILRCRRGVLGWDAVAGTCLFREIGVRCGLRSVGRGRVHEKLLFRSCSQAECLLQFRCKDALHAVAPSRGLQSCQTARNRGNWIDSGQFARANDRTGNR</sequence>
<evidence type="ECO:0000313" key="3">
    <source>
        <dbReference type="Proteomes" id="UP000198781"/>
    </source>
</evidence>